<dbReference type="Pfam" id="PF00144">
    <property type="entry name" value="Beta-lactamase"/>
    <property type="match status" value="1"/>
</dbReference>
<feature type="domain" description="Beta-lactamase-related" evidence="1">
    <location>
        <begin position="58"/>
        <end position="381"/>
    </location>
</feature>
<dbReference type="Proteomes" id="UP001157134">
    <property type="component" value="Unassembled WGS sequence"/>
</dbReference>
<dbReference type="PANTHER" id="PTHR46825">
    <property type="entry name" value="D-ALANYL-D-ALANINE-CARBOXYPEPTIDASE/ENDOPEPTIDASE AMPH"/>
    <property type="match status" value="1"/>
</dbReference>
<reference evidence="2 3" key="1">
    <citation type="submission" date="2023-03" db="EMBL/GenBank/DDBJ databases">
        <title>Thalassotalea loyana LMG 22536T draft genome sequence.</title>
        <authorList>
            <person name="Sawabe T."/>
        </authorList>
    </citation>
    <scope>NUCLEOTIDE SEQUENCE [LARGE SCALE GENOMIC DNA]</scope>
    <source>
        <strain evidence="2 3">LMG 22536</strain>
    </source>
</reference>
<evidence type="ECO:0000259" key="1">
    <source>
        <dbReference type="Pfam" id="PF00144"/>
    </source>
</evidence>
<proteinExistence type="predicted"/>
<dbReference type="Gene3D" id="3.40.710.10">
    <property type="entry name" value="DD-peptidase/beta-lactamase superfamily"/>
    <property type="match status" value="1"/>
</dbReference>
<name>A0ABQ6H8J8_9GAMM</name>
<dbReference type="PANTHER" id="PTHR46825:SF7">
    <property type="entry name" value="D-ALANYL-D-ALANINE CARBOXYPEPTIDASE"/>
    <property type="match status" value="1"/>
</dbReference>
<dbReference type="RefSeq" id="WP_284295325.1">
    <property type="nucleotide sequence ID" value="NZ_BSSV01000001.1"/>
</dbReference>
<evidence type="ECO:0000313" key="2">
    <source>
        <dbReference type="EMBL" id="GLX83794.1"/>
    </source>
</evidence>
<dbReference type="EMBL" id="BSSV01000001">
    <property type="protein sequence ID" value="GLX83794.1"/>
    <property type="molecule type" value="Genomic_DNA"/>
</dbReference>
<dbReference type="PROSITE" id="PS51257">
    <property type="entry name" value="PROKAR_LIPOPROTEIN"/>
    <property type="match status" value="1"/>
</dbReference>
<accession>A0ABQ6H8J8</accession>
<dbReference type="InterPro" id="IPR050491">
    <property type="entry name" value="AmpC-like"/>
</dbReference>
<evidence type="ECO:0000313" key="3">
    <source>
        <dbReference type="Proteomes" id="UP001157134"/>
    </source>
</evidence>
<dbReference type="InterPro" id="IPR001466">
    <property type="entry name" value="Beta-lactam-related"/>
</dbReference>
<dbReference type="SUPFAM" id="SSF56601">
    <property type="entry name" value="beta-lactamase/transpeptidase-like"/>
    <property type="match status" value="1"/>
</dbReference>
<organism evidence="2 3">
    <name type="scientific">Thalassotalea loyana</name>
    <dbReference type="NCBI Taxonomy" id="280483"/>
    <lineage>
        <taxon>Bacteria</taxon>
        <taxon>Pseudomonadati</taxon>
        <taxon>Pseudomonadota</taxon>
        <taxon>Gammaproteobacteria</taxon>
        <taxon>Alteromonadales</taxon>
        <taxon>Colwelliaceae</taxon>
        <taxon>Thalassotalea</taxon>
    </lineage>
</organism>
<keyword evidence="3" id="KW-1185">Reference proteome</keyword>
<dbReference type="InterPro" id="IPR012338">
    <property type="entry name" value="Beta-lactam/transpept-like"/>
</dbReference>
<gene>
    <name evidence="2" type="ORF">tloyanaT_00460</name>
</gene>
<sequence>MSKSRYKTGLFTTLACLSLVVGCSGGSDKSSAPVVVQPIPVETPFDYQATIDNAISETIPGIALFVEKEGLTFLGTAGVTNTDTLEPMQSYHVMPTGSAGKKLTALLAVLLEQEGLLNLDDRINTFLDIEILEQIENSDSMTIRQLLNHTAGVFDYLDDANDNAFYNAVLSSDPMTLKLDRYALSFALNKPAYSLPGDAFNYSNTGYLLVGLIIDKVLGEHHSVAVRHRIFDQLGMNESFYGGIEKERGEIISGYFKDETVGVLDTKPFFEYIGVADAPLRANVEDLALLLKNLVAEDSVFSDDVQARFFDENSVVQVDATTEYGLGIFKENVNGKTIYHHGGVEPGYTTANIFIKDSQTSITAFFNCGLTAECEAQTDKVIQIILENELK</sequence>
<protein>
    <recommendedName>
        <fullName evidence="1">Beta-lactamase-related domain-containing protein</fullName>
    </recommendedName>
</protein>
<comment type="caution">
    <text evidence="2">The sequence shown here is derived from an EMBL/GenBank/DDBJ whole genome shotgun (WGS) entry which is preliminary data.</text>
</comment>